<dbReference type="SMART" id="SM00581">
    <property type="entry name" value="PSP"/>
    <property type="match status" value="1"/>
</dbReference>
<name>A4RTE8_OSTLU</name>
<reference evidence="3 4" key="1">
    <citation type="journal article" date="2007" name="Proc. Natl. Acad. Sci. U.S.A.">
        <title>The tiny eukaryote Ostreococcus provides genomic insights into the paradox of plankton speciation.</title>
        <authorList>
            <person name="Palenik B."/>
            <person name="Grimwood J."/>
            <person name="Aerts A."/>
            <person name="Rouze P."/>
            <person name="Salamov A."/>
            <person name="Putnam N."/>
            <person name="Dupont C."/>
            <person name="Jorgensen R."/>
            <person name="Derelle E."/>
            <person name="Rombauts S."/>
            <person name="Zhou K."/>
            <person name="Otillar R."/>
            <person name="Merchant S.S."/>
            <person name="Podell S."/>
            <person name="Gaasterland T."/>
            <person name="Napoli C."/>
            <person name="Gendler K."/>
            <person name="Manuell A."/>
            <person name="Tai V."/>
            <person name="Vallon O."/>
            <person name="Piganeau G."/>
            <person name="Jancek S."/>
            <person name="Heijde M."/>
            <person name="Jabbari K."/>
            <person name="Bowler C."/>
            <person name="Lohr M."/>
            <person name="Robbens S."/>
            <person name="Werner G."/>
            <person name="Dubchak I."/>
            <person name="Pazour G.J."/>
            <person name="Ren Q."/>
            <person name="Paulsen I."/>
            <person name="Delwiche C."/>
            <person name="Schmutz J."/>
            <person name="Rokhsar D."/>
            <person name="Van de Peer Y."/>
            <person name="Moreau H."/>
            <person name="Grigoriev I.V."/>
        </authorList>
    </citation>
    <scope>NUCLEOTIDE SEQUENCE [LARGE SCALE GENOMIC DNA]</scope>
    <source>
        <strain evidence="3 4">CCE9901</strain>
    </source>
</reference>
<dbReference type="AlphaFoldDB" id="A4RTE8"/>
<dbReference type="InterPro" id="IPR052584">
    <property type="entry name" value="U2_snRNP_Complex_Component"/>
</dbReference>
<dbReference type="Proteomes" id="UP000001568">
    <property type="component" value="Chromosome 2"/>
</dbReference>
<evidence type="ECO:0000259" key="2">
    <source>
        <dbReference type="SMART" id="SM00581"/>
    </source>
</evidence>
<feature type="compositionally biased region" description="Basic and acidic residues" evidence="1">
    <location>
        <begin position="554"/>
        <end position="565"/>
    </location>
</feature>
<dbReference type="OrthoDB" id="10260794at2759"/>
<accession>A4RTE8</accession>
<protein>
    <submittedName>
        <fullName evidence="3">Splicing factor 3B subunit2, probable</fullName>
    </submittedName>
</protein>
<feature type="region of interest" description="Disordered" evidence="1">
    <location>
        <begin position="99"/>
        <end position="142"/>
    </location>
</feature>
<sequence length="565" mass="61396">MGVAAKRRAKARAAKARDRATAEAKTGDDATATTTRGETKARGARREKSGANAGDEDVEIEYVAAPIELELEGTSDADGEDGLGEFKAIFEAFRARGARGGEVGTSADDAGAKKGDGGDGADEDDGDDGDDDGAGEELSNKKKKELRRMKVAELKQHCAKPEVVEVWDASANDPRLLVFLKAHRNTVPVPRHWSQKRAFLQGKRGIEKPPWELPDFIRATGIQKIRDHYAEKEDAKSLKQKAKDTKTAKLGRMDIDYQILHDAFFVYQSKPKMSKPGDLYFEGKEFEVSIGRKPGKLSEELKAALGMTDGGPPPWLINMQRYGPPPSYPHLRVPGLSAPIPAGAQFGYHPGGWGKPPVDELGVPIYGDVFGSTKTKASDSTPYDVAVDKTKRFGEIDEELEEEESEEEVEEEEVAAEEAEEEEAEEEEESAELHAGAETPDVLDLRKKSEGPKSLYTVLPSQEASVGADQIVGSAHTYAIPTDGDDKPKRRTRGAGVEVTLDAEALGDDGLQDEDAIRAAYEETVAAKKAAAAPEDFSDMVADHARAQKRKAKDKKDSDAKKFKF</sequence>
<dbReference type="InterPro" id="IPR006568">
    <property type="entry name" value="PSP_pro-rich"/>
</dbReference>
<dbReference type="PANTHER" id="PTHR12785">
    <property type="entry name" value="SPLICING FACTOR 3B"/>
    <property type="match status" value="1"/>
</dbReference>
<proteinExistence type="predicted"/>
<dbReference type="InterPro" id="IPR007180">
    <property type="entry name" value="DUF382"/>
</dbReference>
<dbReference type="EMBL" id="CP000582">
    <property type="protein sequence ID" value="ABO94376.1"/>
    <property type="molecule type" value="Genomic_DNA"/>
</dbReference>
<dbReference type="OMA" id="KGEPIGQ"/>
<gene>
    <name evidence="3" type="primary">Sf3b2</name>
    <name evidence="3" type="ORF">OSTLU_119367</name>
</gene>
<feature type="region of interest" description="Disordered" evidence="1">
    <location>
        <begin position="1"/>
        <end position="59"/>
    </location>
</feature>
<feature type="compositionally biased region" description="Acidic residues" evidence="1">
    <location>
        <begin position="119"/>
        <end position="135"/>
    </location>
</feature>
<dbReference type="PANTHER" id="PTHR12785:SF6">
    <property type="entry name" value="SPLICING FACTOR 3B SUBUNIT 2"/>
    <property type="match status" value="1"/>
</dbReference>
<feature type="compositionally biased region" description="Acidic residues" evidence="1">
    <location>
        <begin position="398"/>
        <end position="430"/>
    </location>
</feature>
<feature type="compositionally biased region" description="Basic and acidic residues" evidence="1">
    <location>
        <begin position="15"/>
        <end position="28"/>
    </location>
</feature>
<dbReference type="HOGENOM" id="CLU_014435_1_1_1"/>
<evidence type="ECO:0000256" key="1">
    <source>
        <dbReference type="SAM" id="MobiDB-lite"/>
    </source>
</evidence>
<feature type="domain" description="PSP proline-rich" evidence="2">
    <location>
        <begin position="289"/>
        <end position="342"/>
    </location>
</feature>
<dbReference type="STRING" id="436017.A4RTE8"/>
<evidence type="ECO:0000313" key="3">
    <source>
        <dbReference type="EMBL" id="ABO94376.1"/>
    </source>
</evidence>
<dbReference type="eggNOG" id="KOG2330">
    <property type="taxonomic scope" value="Eukaryota"/>
</dbReference>
<evidence type="ECO:0000313" key="4">
    <source>
        <dbReference type="Proteomes" id="UP000001568"/>
    </source>
</evidence>
<feature type="region of interest" description="Disordered" evidence="1">
    <location>
        <begin position="398"/>
        <end position="448"/>
    </location>
</feature>
<dbReference type="RefSeq" id="XP_001416084.1">
    <property type="nucleotide sequence ID" value="XM_001416047.1"/>
</dbReference>
<keyword evidence="4" id="KW-1185">Reference proteome</keyword>
<feature type="compositionally biased region" description="Basic residues" evidence="1">
    <location>
        <begin position="1"/>
        <end position="14"/>
    </location>
</feature>
<dbReference type="Pfam" id="PF04046">
    <property type="entry name" value="PSP"/>
    <property type="match status" value="1"/>
</dbReference>
<organism evidence="3 4">
    <name type="scientific">Ostreococcus lucimarinus (strain CCE9901)</name>
    <dbReference type="NCBI Taxonomy" id="436017"/>
    <lineage>
        <taxon>Eukaryota</taxon>
        <taxon>Viridiplantae</taxon>
        <taxon>Chlorophyta</taxon>
        <taxon>Mamiellophyceae</taxon>
        <taxon>Mamiellales</taxon>
        <taxon>Bathycoccaceae</taxon>
        <taxon>Ostreococcus</taxon>
    </lineage>
</organism>
<dbReference type="Gramene" id="ABO94376">
    <property type="protein sequence ID" value="ABO94376"/>
    <property type="gene ID" value="OSTLU_119367"/>
</dbReference>
<dbReference type="GO" id="GO:0005634">
    <property type="term" value="C:nucleus"/>
    <property type="evidence" value="ECO:0007669"/>
    <property type="project" value="InterPro"/>
</dbReference>
<dbReference type="GeneID" id="5000092"/>
<dbReference type="Pfam" id="PF04037">
    <property type="entry name" value="DUF382"/>
    <property type="match status" value="1"/>
</dbReference>
<feature type="region of interest" description="Disordered" evidence="1">
    <location>
        <begin position="477"/>
        <end position="497"/>
    </location>
</feature>
<feature type="compositionally biased region" description="Basic and acidic residues" evidence="1">
    <location>
        <begin position="37"/>
        <end position="49"/>
    </location>
</feature>
<feature type="region of interest" description="Disordered" evidence="1">
    <location>
        <begin position="528"/>
        <end position="565"/>
    </location>
</feature>
<dbReference type="KEGG" id="olu:OSTLU_119367"/>